<dbReference type="RefSeq" id="WP_231482449.1">
    <property type="nucleotide sequence ID" value="NZ_BAAAZO010000006.1"/>
</dbReference>
<reference evidence="2" key="1">
    <citation type="journal article" date="2019" name="Int. J. Syst. Evol. Microbiol.">
        <title>The Global Catalogue of Microorganisms (GCM) 10K type strain sequencing project: providing services to taxonomists for standard genome sequencing and annotation.</title>
        <authorList>
            <consortium name="The Broad Institute Genomics Platform"/>
            <consortium name="The Broad Institute Genome Sequencing Center for Infectious Disease"/>
            <person name="Wu L."/>
            <person name="Ma J."/>
        </authorList>
    </citation>
    <scope>NUCLEOTIDE SEQUENCE [LARGE SCALE GENOMIC DNA]</scope>
    <source>
        <strain evidence="2">JCM 16902</strain>
    </source>
</reference>
<keyword evidence="2" id="KW-1185">Reference proteome</keyword>
<proteinExistence type="predicted"/>
<accession>A0ABP6ZQY0</accession>
<evidence type="ECO:0000313" key="2">
    <source>
        <dbReference type="Proteomes" id="UP001501074"/>
    </source>
</evidence>
<comment type="caution">
    <text evidence="1">The sequence shown here is derived from an EMBL/GenBank/DDBJ whole genome shotgun (WGS) entry which is preliminary data.</text>
</comment>
<protein>
    <submittedName>
        <fullName evidence="1">Uridine kinase</fullName>
    </submittedName>
</protein>
<dbReference type="InterPro" id="IPR027417">
    <property type="entry name" value="P-loop_NTPase"/>
</dbReference>
<dbReference type="GO" id="GO:0016301">
    <property type="term" value="F:kinase activity"/>
    <property type="evidence" value="ECO:0007669"/>
    <property type="project" value="UniProtKB-KW"/>
</dbReference>
<dbReference type="Gene3D" id="3.40.50.300">
    <property type="entry name" value="P-loop containing nucleotide triphosphate hydrolases"/>
    <property type="match status" value="1"/>
</dbReference>
<dbReference type="SUPFAM" id="SSF52540">
    <property type="entry name" value="P-loop containing nucleoside triphosphate hydrolases"/>
    <property type="match status" value="1"/>
</dbReference>
<keyword evidence="1" id="KW-0808">Transferase</keyword>
<sequence>MDGPVEADTARLADAIAQELENSAVPVARVSAKDFLRGRSVRLEYGREDPDAVYDLYYDFPALRREVLDALLPDGRHTWLPRLRDPHTDRSVRTPPQPAPAGTVAVVDGRFLARDDIREAFDLVVHLDVSVNALGRRLPPEEAARVTGAWSRYLADAEPAKHADLVARFDHPDRPALRP</sequence>
<evidence type="ECO:0000313" key="1">
    <source>
        <dbReference type="EMBL" id="GAA3617474.1"/>
    </source>
</evidence>
<dbReference type="Proteomes" id="UP001501074">
    <property type="component" value="Unassembled WGS sequence"/>
</dbReference>
<keyword evidence="1" id="KW-0418">Kinase</keyword>
<dbReference type="EMBL" id="BAAAZO010000006">
    <property type="protein sequence ID" value="GAA3617474.1"/>
    <property type="molecule type" value="Genomic_DNA"/>
</dbReference>
<organism evidence="1 2">
    <name type="scientific">Kineosporia mesophila</name>
    <dbReference type="NCBI Taxonomy" id="566012"/>
    <lineage>
        <taxon>Bacteria</taxon>
        <taxon>Bacillati</taxon>
        <taxon>Actinomycetota</taxon>
        <taxon>Actinomycetes</taxon>
        <taxon>Kineosporiales</taxon>
        <taxon>Kineosporiaceae</taxon>
        <taxon>Kineosporia</taxon>
    </lineage>
</organism>
<name>A0ABP6ZQY0_9ACTN</name>
<gene>
    <name evidence="1" type="ORF">GCM10022223_37620</name>
</gene>